<dbReference type="GO" id="GO:0000349">
    <property type="term" value="P:generation of catalytic spliceosome for first transesterification step"/>
    <property type="evidence" value="ECO:0007669"/>
    <property type="project" value="TreeGrafter"/>
</dbReference>
<keyword evidence="9" id="KW-0802">TPR repeat</keyword>
<feature type="domain" description="Pre-mRNA-splicing factor SYF1 central HAT repeats" evidence="10">
    <location>
        <begin position="171"/>
        <end position="341"/>
    </location>
</feature>
<dbReference type="SMART" id="SM00386">
    <property type="entry name" value="HAT"/>
    <property type="match status" value="10"/>
</dbReference>
<dbReference type="Gene3D" id="1.25.40.430">
    <property type="match status" value="1"/>
</dbReference>
<feature type="domain" description="Pre-mRNA-splicing factor Syf1-like N-terminal HAT-repeats" evidence="12">
    <location>
        <begin position="8"/>
        <end position="167"/>
    </location>
</feature>
<dbReference type="FunFam" id="1.25.40.10:FF:000023">
    <property type="entry name" value="Pre-mRNA-splicing factor SYF1"/>
    <property type="match status" value="1"/>
</dbReference>
<evidence type="ECO:0000256" key="2">
    <source>
        <dbReference type="ARBA" id="ARBA00008644"/>
    </source>
</evidence>
<dbReference type="InterPro" id="IPR055430">
    <property type="entry name" value="HAT_Syf1_CNRKL1_C"/>
</dbReference>
<organism evidence="13 14">
    <name type="scientific">Meloidogyne javanica</name>
    <name type="common">Root-knot nematode worm</name>
    <dbReference type="NCBI Taxonomy" id="6303"/>
    <lineage>
        <taxon>Eukaryota</taxon>
        <taxon>Metazoa</taxon>
        <taxon>Ecdysozoa</taxon>
        <taxon>Nematoda</taxon>
        <taxon>Chromadorea</taxon>
        <taxon>Rhabditida</taxon>
        <taxon>Tylenchina</taxon>
        <taxon>Tylenchomorpha</taxon>
        <taxon>Tylenchoidea</taxon>
        <taxon>Meloidogynidae</taxon>
        <taxon>Meloidogyninae</taxon>
        <taxon>Meloidogyne</taxon>
        <taxon>Meloidogyne incognita group</taxon>
    </lineage>
</organism>
<evidence type="ECO:0000313" key="13">
    <source>
        <dbReference type="Proteomes" id="UP000887561"/>
    </source>
</evidence>
<keyword evidence="13" id="KW-1185">Reference proteome</keyword>
<evidence type="ECO:0000259" key="10">
    <source>
        <dbReference type="Pfam" id="PF23220"/>
    </source>
</evidence>
<reference evidence="14" key="1">
    <citation type="submission" date="2022-11" db="UniProtKB">
        <authorList>
            <consortium name="WormBaseParasite"/>
        </authorList>
    </citation>
    <scope>IDENTIFICATION</scope>
</reference>
<dbReference type="GO" id="GO:0071014">
    <property type="term" value="C:post-mRNA release spliceosomal complex"/>
    <property type="evidence" value="ECO:0007669"/>
    <property type="project" value="TreeGrafter"/>
</dbReference>
<evidence type="ECO:0000259" key="11">
    <source>
        <dbReference type="Pfam" id="PF23231"/>
    </source>
</evidence>
<evidence type="ECO:0000256" key="7">
    <source>
        <dbReference type="ARBA" id="ARBA00023242"/>
    </source>
</evidence>
<comment type="similarity">
    <text evidence="2">Belongs to the crooked-neck family.</text>
</comment>
<dbReference type="InterPro" id="IPR056350">
    <property type="entry name" value="HAT_Syf1_central"/>
</dbReference>
<proteinExistence type="inferred from homology"/>
<evidence type="ECO:0000259" key="12">
    <source>
        <dbReference type="Pfam" id="PF23233"/>
    </source>
</evidence>
<feature type="domain" description="Pre-mRNA-splicing factor Syf1/CRNKL1-like C-terminal HAT-repeats" evidence="11">
    <location>
        <begin position="342"/>
        <end position="576"/>
    </location>
</feature>
<evidence type="ECO:0000256" key="5">
    <source>
        <dbReference type="ARBA" id="ARBA00022737"/>
    </source>
</evidence>
<keyword evidence="7" id="KW-0539">Nucleus</keyword>
<evidence type="ECO:0000256" key="9">
    <source>
        <dbReference type="PROSITE-ProRule" id="PRU00339"/>
    </source>
</evidence>
<keyword evidence="6" id="KW-0508">mRNA splicing</keyword>
<dbReference type="PANTHER" id="PTHR11246">
    <property type="entry name" value="PRE-MRNA SPLICING FACTOR"/>
    <property type="match status" value="1"/>
</dbReference>
<dbReference type="InterPro" id="IPR019734">
    <property type="entry name" value="TPR_rpt"/>
</dbReference>
<dbReference type="Gene3D" id="1.25.40.10">
    <property type="entry name" value="Tetratricopeptide repeat domain"/>
    <property type="match status" value="3"/>
</dbReference>
<feature type="domain" description="Pre-mRNA-splicing factor Syf1/CRNKL1-like C-terminal HAT-repeats" evidence="11">
    <location>
        <begin position="586"/>
        <end position="701"/>
    </location>
</feature>
<dbReference type="WBParaSite" id="scaffold4997_cov270.g8932">
    <property type="protein sequence ID" value="scaffold4997_cov270.g8932"/>
    <property type="gene ID" value="scaffold4997_cov270.g8932"/>
</dbReference>
<dbReference type="InterPro" id="IPR045075">
    <property type="entry name" value="Syf1-like"/>
</dbReference>
<feature type="repeat" description="TPR" evidence="9">
    <location>
        <begin position="236"/>
        <end position="269"/>
    </location>
</feature>
<dbReference type="GO" id="GO:0000974">
    <property type="term" value="C:Prp19 complex"/>
    <property type="evidence" value="ECO:0007669"/>
    <property type="project" value="TreeGrafter"/>
</dbReference>
<sequence length="808" mass="95279">MSLVFESEDIAYEEDIIRNPGLLRPWERYIDHKIKTKADPKQVRIIFERALKIFNRSYKLWYNYLKYRRRTIAHKPPTDIAYLHLSDAYERCLVFLNKMPRIWHDYCNLMVRRGLIADTRKVFDRALRALPITQHMRIWPLYIEFVVKHNIPETAIRVYRRHLKVYPFAREDYIEYLKQIDKLDEAAQQIAILVNEDRPLWTELCDLISKNPNKVYSLQVEPIIRQGISRYTDQVGMLWLHLAEYYIRASNFEKARDIFEEAISVVKTVRDFTQIFDAYSKFMERITSLKMKELEQCNSTHTAKIELELELLMTRFEHLMNRRPLLLNSVLLRQNPHNVHECQLWISYAKLFEKYKIYNEARQIYERAVKINFARVDELAQIWCDYVEFELLHSDYSAAVSILKRATSVPARRGQYFDETDNIQTRVSRSLKLWSLYADIEESIGTLQSCAEIYDKMMELRIATPQIIINYALFLEQNNYFEESFRAFEKGIGLFHWPLVFDIWNVYLTKFINRYGGKKLERARDLFEQCLEKCPPKYARDIYLLYAQYEEEHGLARRAMEIYNKATDAVDKDEKHLQLRGFLKIVQEMSLRYAQVERNLGEIDRARAIYAHCAEICDPRVHSDFWETWKEFEVKHGNEDTIREMLRMKRSVQATFNTSVNYMSAQMLASLGGKAEMAGELSAADSMAQLEARASQIAQEEAAISARKLAPSEDGRISFVRGEIKTNKEKTAENPEEIDIGDIEEGMETESNNDSVLLELLLTIARPSLTATEFVRPYRSETARCENGFESSEKAQDLARILMDNYSR</sequence>
<dbReference type="InterPro" id="IPR003107">
    <property type="entry name" value="HAT"/>
</dbReference>
<dbReference type="GO" id="GO:0071007">
    <property type="term" value="C:U2-type catalytic step 2 spliceosome"/>
    <property type="evidence" value="ECO:0007669"/>
    <property type="project" value="TreeGrafter"/>
</dbReference>
<evidence type="ECO:0000256" key="1">
    <source>
        <dbReference type="ARBA" id="ARBA00004123"/>
    </source>
</evidence>
<dbReference type="AlphaFoldDB" id="A0A915MU14"/>
<name>A0A915MU14_MELJA</name>
<dbReference type="Pfam" id="PF23220">
    <property type="entry name" value="HAT_Syf1_M"/>
    <property type="match status" value="1"/>
</dbReference>
<dbReference type="SUPFAM" id="SSF48452">
    <property type="entry name" value="TPR-like"/>
    <property type="match status" value="5"/>
</dbReference>
<comment type="subcellular location">
    <subcellularLocation>
        <location evidence="1">Nucleus</location>
    </subcellularLocation>
</comment>
<evidence type="ECO:0000313" key="14">
    <source>
        <dbReference type="WBParaSite" id="scaffold4997_cov270.g8932"/>
    </source>
</evidence>
<keyword evidence="5" id="KW-0677">Repeat</keyword>
<evidence type="ECO:0000256" key="3">
    <source>
        <dbReference type="ARBA" id="ARBA00022664"/>
    </source>
</evidence>
<dbReference type="InterPro" id="IPR011990">
    <property type="entry name" value="TPR-like_helical_dom_sf"/>
</dbReference>
<protein>
    <recommendedName>
        <fullName evidence="8">Pre-mRNA-splicing factor SYF1</fullName>
    </recommendedName>
</protein>
<accession>A0A915MU14</accession>
<evidence type="ECO:0000256" key="6">
    <source>
        <dbReference type="ARBA" id="ARBA00023187"/>
    </source>
</evidence>
<evidence type="ECO:0000256" key="8">
    <source>
        <dbReference type="ARBA" id="ARBA00039472"/>
    </source>
</evidence>
<dbReference type="InterPro" id="IPR055433">
    <property type="entry name" value="HAT_Syf1-like_N"/>
</dbReference>
<dbReference type="Pfam" id="PF23231">
    <property type="entry name" value="HAT_Syf1_CNRKL1_C"/>
    <property type="match status" value="2"/>
</dbReference>
<keyword evidence="3" id="KW-0507">mRNA processing</keyword>
<evidence type="ECO:0000256" key="4">
    <source>
        <dbReference type="ARBA" id="ARBA00022728"/>
    </source>
</evidence>
<keyword evidence="4" id="KW-0747">Spliceosome</keyword>
<dbReference type="Proteomes" id="UP000887561">
    <property type="component" value="Unplaced"/>
</dbReference>
<dbReference type="Pfam" id="PF23233">
    <property type="entry name" value="HAT_Syf1_CNRKL1_N"/>
    <property type="match status" value="1"/>
</dbReference>
<dbReference type="PROSITE" id="PS50005">
    <property type="entry name" value="TPR"/>
    <property type="match status" value="1"/>
</dbReference>
<dbReference type="PANTHER" id="PTHR11246:SF5">
    <property type="entry name" value="PRE-MRNA-SPLICING FACTOR SYF1"/>
    <property type="match status" value="1"/>
</dbReference>